<dbReference type="AlphaFoldDB" id="A0A8H7TZS7"/>
<proteinExistence type="predicted"/>
<comment type="caution">
    <text evidence="2">The sequence shown here is derived from an EMBL/GenBank/DDBJ whole genome shotgun (WGS) entry which is preliminary data.</text>
</comment>
<protein>
    <submittedName>
        <fullName evidence="2">Uncharacterized protein</fullName>
    </submittedName>
</protein>
<sequence length="90" mass="9753">MCILHGESAEGRTRAHARVPGARRGRSSAWQRTRRAARGPASLPGDLPCAGRDPCVRRRDVVRARAGLLSAAFGRCQDGRRVGRGRHGDI</sequence>
<dbReference type="EMBL" id="JADOXO010000259">
    <property type="protein sequence ID" value="KAF9807777.1"/>
    <property type="molecule type" value="Genomic_DNA"/>
</dbReference>
<reference evidence="2" key="1">
    <citation type="submission" date="2020-11" db="EMBL/GenBank/DDBJ databases">
        <authorList>
            <person name="Koelle M."/>
            <person name="Horta M.A.C."/>
            <person name="Nowrousian M."/>
            <person name="Ohm R.A."/>
            <person name="Benz P."/>
            <person name="Pilgard A."/>
        </authorList>
    </citation>
    <scope>NUCLEOTIDE SEQUENCE</scope>
    <source>
        <strain evidence="2">FPRL280</strain>
    </source>
</reference>
<evidence type="ECO:0000313" key="3">
    <source>
        <dbReference type="Proteomes" id="UP000639403"/>
    </source>
</evidence>
<evidence type="ECO:0000313" key="2">
    <source>
        <dbReference type="EMBL" id="KAF9807777.1"/>
    </source>
</evidence>
<gene>
    <name evidence="2" type="ORF">IEO21_08053</name>
</gene>
<accession>A0A8H7TZS7</accession>
<feature type="compositionally biased region" description="Basic residues" evidence="1">
    <location>
        <begin position="14"/>
        <end position="37"/>
    </location>
</feature>
<organism evidence="2 3">
    <name type="scientific">Rhodonia placenta</name>
    <dbReference type="NCBI Taxonomy" id="104341"/>
    <lineage>
        <taxon>Eukaryota</taxon>
        <taxon>Fungi</taxon>
        <taxon>Dikarya</taxon>
        <taxon>Basidiomycota</taxon>
        <taxon>Agaricomycotina</taxon>
        <taxon>Agaricomycetes</taxon>
        <taxon>Polyporales</taxon>
        <taxon>Adustoporiaceae</taxon>
        <taxon>Rhodonia</taxon>
    </lineage>
</organism>
<reference evidence="2" key="2">
    <citation type="journal article" name="Front. Microbiol.">
        <title>Degradative Capacity of Two Strains of Rhodonia placenta: From Phenotype to Genotype.</title>
        <authorList>
            <person name="Kolle M."/>
            <person name="Horta M.A.C."/>
            <person name="Nowrousian M."/>
            <person name="Ohm R.A."/>
            <person name="Benz J.P."/>
            <person name="Pilgard A."/>
        </authorList>
    </citation>
    <scope>NUCLEOTIDE SEQUENCE</scope>
    <source>
        <strain evidence="2">FPRL280</strain>
    </source>
</reference>
<dbReference type="Proteomes" id="UP000639403">
    <property type="component" value="Unassembled WGS sequence"/>
</dbReference>
<evidence type="ECO:0000256" key="1">
    <source>
        <dbReference type="SAM" id="MobiDB-lite"/>
    </source>
</evidence>
<name>A0A8H7TZS7_9APHY</name>
<feature type="region of interest" description="Disordered" evidence="1">
    <location>
        <begin position="1"/>
        <end position="44"/>
    </location>
</feature>